<dbReference type="Pfam" id="PF05559">
    <property type="entry name" value="DUF763"/>
    <property type="match status" value="1"/>
</dbReference>
<dbReference type="AlphaFoldDB" id="A0A371NEI5"/>
<gene>
    <name evidence="1" type="ORF">C7452_0909</name>
</gene>
<protein>
    <recommendedName>
        <fullName evidence="3">DUF763 domain-containing protein</fullName>
    </recommendedName>
</protein>
<organism evidence="1 2">
    <name type="scientific">Methanothermobacter defluvii</name>
    <dbReference type="NCBI Taxonomy" id="49339"/>
    <lineage>
        <taxon>Archaea</taxon>
        <taxon>Methanobacteriati</taxon>
        <taxon>Methanobacteriota</taxon>
        <taxon>Methanomada group</taxon>
        <taxon>Methanobacteria</taxon>
        <taxon>Methanobacteriales</taxon>
        <taxon>Methanobacteriaceae</taxon>
        <taxon>Methanothermobacter</taxon>
    </lineage>
</organism>
<dbReference type="InterPro" id="IPR008482">
    <property type="entry name" value="DUF763"/>
</dbReference>
<comment type="caution">
    <text evidence="1">The sequence shown here is derived from an EMBL/GenBank/DDBJ whole genome shotgun (WGS) entry which is preliminary data.</text>
</comment>
<dbReference type="EMBL" id="QREL01000001">
    <property type="protein sequence ID" value="REE28884.1"/>
    <property type="molecule type" value="Genomic_DNA"/>
</dbReference>
<proteinExistence type="predicted"/>
<name>A0A371NEI5_9EURY</name>
<dbReference type="Proteomes" id="UP000256864">
    <property type="component" value="Unassembled WGS sequence"/>
</dbReference>
<accession>A0A371NEI5</accession>
<evidence type="ECO:0000313" key="2">
    <source>
        <dbReference type="Proteomes" id="UP000256864"/>
    </source>
</evidence>
<sequence>MRRTGIANLPLHGGHPPAWLMRRMIELSGAIAEVIIEEYGTSEFISRISDPFWFQAFSCVIGFDWHSSGTTTTTCGALKSALDPEVHGIMVAGGKGRKSRRTPSELQAAAEIFDLDGEGLVYASRISARVDGNCIQDGFNLYQHTFLVDSDGEWAVVQQGLDPHGGYARRYHWLGSGVVEYVESPHSGISSERTLSEVLDMTSPISRGAREASVDLVCDGPSHIRSYLTGQRTLFDFNVLDMPAHHEVLPVDLTERDMALLERAYEIQPADYEELVMLSGFGAKKVRALALVADLVHGERASWRDPVKYSYAHGGKDGYPYPVDRETYDCTVEYLRSAVEDAKIEKKERLKALESLERFLSID</sequence>
<dbReference type="PANTHER" id="PTHR38597">
    <property type="entry name" value="BLL3834 PROTEIN"/>
    <property type="match status" value="1"/>
</dbReference>
<reference evidence="1 2" key="1">
    <citation type="submission" date="2018-07" db="EMBL/GenBank/DDBJ databases">
        <title>Genomic Encyclopedia of Type Strains, Phase IV (KMG-IV): sequencing the most valuable type-strain genomes for metagenomic binning, comparative biology and taxonomic classification.</title>
        <authorList>
            <person name="Goeker M."/>
        </authorList>
    </citation>
    <scope>NUCLEOTIDE SEQUENCE [LARGE SCALE GENOMIC DNA]</scope>
    <source>
        <strain evidence="1 2">DSM 7466</strain>
    </source>
</reference>
<dbReference type="PANTHER" id="PTHR38597:SF1">
    <property type="entry name" value="BLL3834 PROTEIN"/>
    <property type="match status" value="1"/>
</dbReference>
<keyword evidence="2" id="KW-1185">Reference proteome</keyword>
<evidence type="ECO:0008006" key="3">
    <source>
        <dbReference type="Google" id="ProtNLM"/>
    </source>
</evidence>
<dbReference type="RefSeq" id="WP_115892531.1">
    <property type="nucleotide sequence ID" value="NZ_QREL01000001.1"/>
</dbReference>
<evidence type="ECO:0000313" key="1">
    <source>
        <dbReference type="EMBL" id="REE28884.1"/>
    </source>
</evidence>